<sequence>MSDPVHGLDTVGSGSYLSDDVH</sequence>
<evidence type="ECO:0000313" key="3">
    <source>
        <dbReference type="Proteomes" id="UP000018849"/>
    </source>
</evidence>
<evidence type="ECO:0000313" key="2">
    <source>
        <dbReference type="EMBL" id="EPN59430.1"/>
    </source>
</evidence>
<feature type="region of interest" description="Disordered" evidence="1">
    <location>
        <begin position="1"/>
        <end position="22"/>
    </location>
</feature>
<reference evidence="2 3" key="1">
    <citation type="journal article" date="2013" name="PLoS Pathog.">
        <title>Genomic analysis of the Kiwifruit pathogen Pseudomonas syringae pv. actinidiae provides insight into the origins of an emergent plant disease.</title>
        <authorList>
            <person name="McCann H.C."/>
            <person name="Rikkerink E.H."/>
            <person name="Bertels F."/>
            <person name="Fiers M."/>
            <person name="Lu A."/>
            <person name="Rees-George J."/>
            <person name="Andersen M.T."/>
            <person name="Gleave A.P."/>
            <person name="Haubold B."/>
            <person name="Wohlers M.W."/>
            <person name="Guttman D.S."/>
            <person name="Wang P.W."/>
            <person name="Straub C."/>
            <person name="Vanneste J.L."/>
            <person name="Rainey P.B."/>
            <person name="Templeton M.D."/>
        </authorList>
    </citation>
    <scope>NUCLEOTIDE SEQUENCE [LARGE SCALE GENOMIC DNA]</scope>
    <source>
        <strain evidence="2 3">ICMP 19096</strain>
    </source>
</reference>
<protein>
    <submittedName>
        <fullName evidence="2">Uncharacterized protein</fullName>
    </submittedName>
</protein>
<dbReference type="Proteomes" id="UP000018849">
    <property type="component" value="Unassembled WGS sequence"/>
</dbReference>
<evidence type="ECO:0000256" key="1">
    <source>
        <dbReference type="SAM" id="MobiDB-lite"/>
    </source>
</evidence>
<dbReference type="AlphaFoldDB" id="A0A656JX33"/>
<organism evidence="2 3">
    <name type="scientific">Pseudomonas syringae pv. actinidiae ICMP 19096</name>
    <dbReference type="NCBI Taxonomy" id="1194405"/>
    <lineage>
        <taxon>Bacteria</taxon>
        <taxon>Pseudomonadati</taxon>
        <taxon>Pseudomonadota</taxon>
        <taxon>Gammaproteobacteria</taxon>
        <taxon>Pseudomonadales</taxon>
        <taxon>Pseudomonadaceae</taxon>
        <taxon>Pseudomonas</taxon>
        <taxon>Pseudomonas syringae</taxon>
    </lineage>
</organism>
<comment type="caution">
    <text evidence="2">The sequence shown here is derived from an EMBL/GenBank/DDBJ whole genome shotgun (WGS) entry which is preliminary data.</text>
</comment>
<name>A0A656JX33_PSESF</name>
<dbReference type="EMBL" id="AOKF01001502">
    <property type="protein sequence ID" value="EPN59430.1"/>
    <property type="molecule type" value="Genomic_DNA"/>
</dbReference>
<feature type="non-terminal residue" evidence="2">
    <location>
        <position position="22"/>
    </location>
</feature>
<gene>
    <name evidence="2" type="ORF">A245_17775</name>
</gene>
<accession>A0A656JX33</accession>
<proteinExistence type="predicted"/>